<gene>
    <name evidence="8 10" type="primary">trpC</name>
    <name evidence="10" type="ORF">MAGMO_2031</name>
</gene>
<evidence type="ECO:0000256" key="7">
    <source>
        <dbReference type="ARBA" id="ARBA00023239"/>
    </source>
</evidence>
<keyword evidence="7 8" id="KW-0456">Lyase</keyword>
<dbReference type="InterPro" id="IPR013798">
    <property type="entry name" value="Indole-3-glycerol_P_synth_dom"/>
</dbReference>
<dbReference type="PANTHER" id="PTHR22854:SF2">
    <property type="entry name" value="INDOLE-3-GLYCEROL-PHOSPHATE SYNTHASE"/>
    <property type="match status" value="1"/>
</dbReference>
<dbReference type="Gene3D" id="3.20.20.70">
    <property type="entry name" value="Aldolase class I"/>
    <property type="match status" value="1"/>
</dbReference>
<dbReference type="Pfam" id="PF00218">
    <property type="entry name" value="IGPS"/>
    <property type="match status" value="1"/>
</dbReference>
<dbReference type="AlphaFoldDB" id="A0A1S7LJ68"/>
<dbReference type="InterPro" id="IPR011060">
    <property type="entry name" value="RibuloseP-bd_barrel"/>
</dbReference>
<evidence type="ECO:0000256" key="1">
    <source>
        <dbReference type="ARBA" id="ARBA00001633"/>
    </source>
</evidence>
<dbReference type="UniPathway" id="UPA00035">
    <property type="reaction ID" value="UER00043"/>
</dbReference>
<accession>A0A1S7LJ68</accession>
<dbReference type="InterPro" id="IPR001468">
    <property type="entry name" value="Indole-3-GlycerolPSynthase_CS"/>
</dbReference>
<dbReference type="GO" id="GO:0000162">
    <property type="term" value="P:L-tryptophan biosynthetic process"/>
    <property type="evidence" value="ECO:0007669"/>
    <property type="project" value="UniProtKB-UniRule"/>
</dbReference>
<evidence type="ECO:0000256" key="3">
    <source>
        <dbReference type="ARBA" id="ARBA00022605"/>
    </source>
</evidence>
<dbReference type="InterPro" id="IPR013785">
    <property type="entry name" value="Aldolase_TIM"/>
</dbReference>
<comment type="similarity">
    <text evidence="8">Belongs to the TrpC family.</text>
</comment>
<organism evidence="10">
    <name type="scientific">Magnetococcus massalia (strain MO-1)</name>
    <dbReference type="NCBI Taxonomy" id="451514"/>
    <lineage>
        <taxon>Bacteria</taxon>
        <taxon>Pseudomonadati</taxon>
        <taxon>Pseudomonadota</taxon>
        <taxon>Magnetococcia</taxon>
        <taxon>Magnetococcales</taxon>
        <taxon>Magnetococcaceae</taxon>
        <taxon>Magnetococcus</taxon>
    </lineage>
</organism>
<dbReference type="GO" id="GO:0004425">
    <property type="term" value="F:indole-3-glycerol-phosphate synthase activity"/>
    <property type="evidence" value="ECO:0007669"/>
    <property type="project" value="UniProtKB-UniRule"/>
</dbReference>
<evidence type="ECO:0000313" key="10">
    <source>
        <dbReference type="EMBL" id="CRH06204.1"/>
    </source>
</evidence>
<dbReference type="PROSITE" id="PS00614">
    <property type="entry name" value="IGPS"/>
    <property type="match status" value="1"/>
</dbReference>
<keyword evidence="6 8" id="KW-0057">Aromatic amino acid biosynthesis</keyword>
<dbReference type="GO" id="GO:0004640">
    <property type="term" value="F:phosphoribosylanthranilate isomerase activity"/>
    <property type="evidence" value="ECO:0007669"/>
    <property type="project" value="TreeGrafter"/>
</dbReference>
<reference evidence="10" key="1">
    <citation type="submission" date="2015-04" db="EMBL/GenBank/DDBJ databases">
        <authorList>
            <person name="Syromyatnikov M.Y."/>
            <person name="Popov V.N."/>
        </authorList>
    </citation>
    <scope>NUCLEOTIDE SEQUENCE</scope>
    <source>
        <strain evidence="10">MO-1</strain>
    </source>
</reference>
<feature type="domain" description="Indole-3-glycerol phosphate synthase" evidence="9">
    <location>
        <begin position="6"/>
        <end position="264"/>
    </location>
</feature>
<keyword evidence="4 8" id="KW-0210">Decarboxylase</keyword>
<keyword evidence="5 8" id="KW-0822">Tryptophan biosynthesis</keyword>
<evidence type="ECO:0000259" key="9">
    <source>
        <dbReference type="Pfam" id="PF00218"/>
    </source>
</evidence>
<sequence>MGVDILAKIMARKREEVAQRRSQSSEASLMQRAGQMPQTQGFAAALQQRAAQGERAVIAEVKRASPSKGRIYPESLDWDPAAIAQEYKESGAACISCLTDVDFFQGDDAFLQAIREKVACPVIRKDFLYDPYQVVEARALGADAILLIMAVLEVAQAQELEAAAFELGMDVLIEVHDEHELEQAHELKSPLMGVNNRNLKTFKTDIATTPRLAARMEEGRLAVAESGLNSAADLAQLQEQGIHCFLIGESMMRTGTPGAALKQLLTV</sequence>
<dbReference type="PANTHER" id="PTHR22854">
    <property type="entry name" value="TRYPTOPHAN BIOSYNTHESIS PROTEIN"/>
    <property type="match status" value="1"/>
</dbReference>
<dbReference type="NCBIfam" id="NF001373">
    <property type="entry name" value="PRK00278.1-6"/>
    <property type="match status" value="1"/>
</dbReference>
<evidence type="ECO:0000256" key="8">
    <source>
        <dbReference type="HAMAP-Rule" id="MF_00134"/>
    </source>
</evidence>
<comment type="pathway">
    <text evidence="2 8">Amino-acid biosynthesis; L-tryptophan biosynthesis; L-tryptophan from chorismate: step 4/5.</text>
</comment>
<dbReference type="EC" id="4.1.1.48" evidence="8"/>
<name>A0A1S7LJ68_MAGMO</name>
<evidence type="ECO:0000256" key="5">
    <source>
        <dbReference type="ARBA" id="ARBA00022822"/>
    </source>
</evidence>
<dbReference type="SUPFAM" id="SSF51366">
    <property type="entry name" value="Ribulose-phoshate binding barrel"/>
    <property type="match status" value="1"/>
</dbReference>
<dbReference type="HAMAP" id="MF_00134_B">
    <property type="entry name" value="IGPS_B"/>
    <property type="match status" value="1"/>
</dbReference>
<protein>
    <recommendedName>
        <fullName evidence="8">Indole-3-glycerol phosphate synthase</fullName>
        <shortName evidence="8">IGPS</shortName>
        <ecNumber evidence="8">4.1.1.48</ecNumber>
    </recommendedName>
</protein>
<dbReference type="NCBIfam" id="NF001377">
    <property type="entry name" value="PRK00278.2-4"/>
    <property type="match status" value="1"/>
</dbReference>
<proteinExistence type="inferred from homology"/>
<dbReference type="InterPro" id="IPR045186">
    <property type="entry name" value="Indole-3-glycerol_P_synth"/>
</dbReference>
<dbReference type="FunFam" id="3.20.20.70:FF:000024">
    <property type="entry name" value="Indole-3-glycerol phosphate synthase"/>
    <property type="match status" value="1"/>
</dbReference>
<dbReference type="CDD" id="cd00331">
    <property type="entry name" value="IGPS"/>
    <property type="match status" value="1"/>
</dbReference>
<evidence type="ECO:0000256" key="4">
    <source>
        <dbReference type="ARBA" id="ARBA00022793"/>
    </source>
</evidence>
<keyword evidence="3 8" id="KW-0028">Amino-acid biosynthesis</keyword>
<dbReference type="EMBL" id="LO017727">
    <property type="protein sequence ID" value="CRH06204.1"/>
    <property type="molecule type" value="Genomic_DNA"/>
</dbReference>
<evidence type="ECO:0000256" key="2">
    <source>
        <dbReference type="ARBA" id="ARBA00004696"/>
    </source>
</evidence>
<evidence type="ECO:0000256" key="6">
    <source>
        <dbReference type="ARBA" id="ARBA00023141"/>
    </source>
</evidence>
<comment type="catalytic activity">
    <reaction evidence="1 8">
        <text>1-(2-carboxyphenylamino)-1-deoxy-D-ribulose 5-phosphate + H(+) = (1S,2R)-1-C-(indol-3-yl)glycerol 3-phosphate + CO2 + H2O</text>
        <dbReference type="Rhea" id="RHEA:23476"/>
        <dbReference type="ChEBI" id="CHEBI:15377"/>
        <dbReference type="ChEBI" id="CHEBI:15378"/>
        <dbReference type="ChEBI" id="CHEBI:16526"/>
        <dbReference type="ChEBI" id="CHEBI:58613"/>
        <dbReference type="ChEBI" id="CHEBI:58866"/>
        <dbReference type="EC" id="4.1.1.48"/>
    </reaction>
</comment>